<organism evidence="6 7">
    <name type="scientific">Capillimicrobium parvum</name>
    <dbReference type="NCBI Taxonomy" id="2884022"/>
    <lineage>
        <taxon>Bacteria</taxon>
        <taxon>Bacillati</taxon>
        <taxon>Actinomycetota</taxon>
        <taxon>Thermoleophilia</taxon>
        <taxon>Solirubrobacterales</taxon>
        <taxon>Capillimicrobiaceae</taxon>
        <taxon>Capillimicrobium</taxon>
    </lineage>
</organism>
<dbReference type="Gene3D" id="2.160.10.10">
    <property type="entry name" value="Hexapeptide repeat proteins"/>
    <property type="match status" value="1"/>
</dbReference>
<dbReference type="AlphaFoldDB" id="A0A9E6XVA9"/>
<protein>
    <recommendedName>
        <fullName evidence="8">UTP--glucose-1-phosphate uridylyltransferase</fullName>
    </recommendedName>
</protein>
<evidence type="ECO:0000256" key="2">
    <source>
        <dbReference type="ARBA" id="ARBA00022679"/>
    </source>
</evidence>
<feature type="binding site" evidence="5">
    <location>
        <position position="154"/>
    </location>
    <ligand>
        <name>UTP</name>
        <dbReference type="ChEBI" id="CHEBI:46398"/>
    </ligand>
</feature>
<evidence type="ECO:0000256" key="5">
    <source>
        <dbReference type="PIRSR" id="PIRSR000806-2"/>
    </source>
</evidence>
<feature type="binding site" evidence="5">
    <location>
        <position position="213"/>
    </location>
    <ligand>
        <name>UTP</name>
        <dbReference type="ChEBI" id="CHEBI:46398"/>
    </ligand>
</feature>
<sequence>MTADAAGLDESIEKMRAEGVADTAIATFADLYERLRSGDSGLIAEAGIEPVTALPDADELGPGGDDVLDRAVVLKLNGGLGTSMGLDGPKSLLEVKDGQTFLDITARQVLALRQRTGARLPLVLMNSFSTREPSLEVLARHAGLAADVPPDFVQNKEPKLEAQSLRPVSWPADPALEWAPPGHGDLYPALVSSGMLAALLEAGYRYAFVANVDNLGAVLDPRILGWFAAQDIPFLMEVADRTEADRKGGHLARRRDGGGLVLREIAQTPDSDVDAFQDVERHRFFNTNNLWLDLRALDSVMRAREGVLGLPMIVNRKTVDPRDPSSPAAIQLETAMGAAIGVFEGARALRVPRTRFAPVKTTDDLLALRSDAYVLTEEMHVTLAPSRARPPFIDLDDRFYKRVGDFEARFAAGAPSLLECESLRVAGDVAFGAGVVVRGSVQLAASGEAQERVDDGAVLEG</sequence>
<dbReference type="KEGG" id="sbae:DSM104329_01472"/>
<dbReference type="InterPro" id="IPR029044">
    <property type="entry name" value="Nucleotide-diphossugar_trans"/>
</dbReference>
<feature type="binding site" evidence="5">
    <location>
        <position position="360"/>
    </location>
    <ligand>
        <name>UTP</name>
        <dbReference type="ChEBI" id="CHEBI:46398"/>
    </ligand>
</feature>
<proteinExistence type="inferred from homology"/>
<gene>
    <name evidence="6" type="ORF">DSM104329_01472</name>
</gene>
<evidence type="ECO:0000256" key="1">
    <source>
        <dbReference type="ARBA" id="ARBA00010401"/>
    </source>
</evidence>
<evidence type="ECO:0000313" key="7">
    <source>
        <dbReference type="Proteomes" id="UP001162834"/>
    </source>
</evidence>
<name>A0A9E6XVA9_9ACTN</name>
<comment type="similarity">
    <text evidence="1">Belongs to the UDPGP type 1 family.</text>
</comment>
<keyword evidence="2" id="KW-0808">Transferase</keyword>
<evidence type="ECO:0008006" key="8">
    <source>
        <dbReference type="Google" id="ProtNLM"/>
    </source>
</evidence>
<dbReference type="Pfam" id="PF01704">
    <property type="entry name" value="UDPGP"/>
    <property type="match status" value="1"/>
</dbReference>
<dbReference type="PANTHER" id="PTHR43511">
    <property type="match status" value="1"/>
</dbReference>
<dbReference type="InterPro" id="IPR016267">
    <property type="entry name" value="UDPGP_trans"/>
</dbReference>
<keyword evidence="7" id="KW-1185">Reference proteome</keyword>
<accession>A0A9E6XVA9</accession>
<dbReference type="CDD" id="cd00897">
    <property type="entry name" value="UGPase_euk"/>
    <property type="match status" value="1"/>
</dbReference>
<dbReference type="EMBL" id="CP087164">
    <property type="protein sequence ID" value="UGS35088.1"/>
    <property type="molecule type" value="Genomic_DNA"/>
</dbReference>
<dbReference type="GO" id="GO:0003983">
    <property type="term" value="F:UTP:glucose-1-phosphate uridylyltransferase activity"/>
    <property type="evidence" value="ECO:0007669"/>
    <property type="project" value="InterPro"/>
</dbReference>
<dbReference type="RefSeq" id="WP_259314749.1">
    <property type="nucleotide sequence ID" value="NZ_CP087164.1"/>
</dbReference>
<dbReference type="Gene3D" id="3.90.550.10">
    <property type="entry name" value="Spore Coat Polysaccharide Biosynthesis Protein SpsA, Chain A"/>
    <property type="match status" value="1"/>
</dbReference>
<reference evidence="6" key="1">
    <citation type="journal article" date="2022" name="Int. J. Syst. Evol. Microbiol.">
        <title>Pseudomonas aegrilactucae sp. nov. and Pseudomonas morbosilactucae sp. nov., pathogens causing bacterial rot of lettuce in Japan.</title>
        <authorList>
            <person name="Sawada H."/>
            <person name="Fujikawa T."/>
            <person name="Satou M."/>
        </authorList>
    </citation>
    <scope>NUCLEOTIDE SEQUENCE</scope>
    <source>
        <strain evidence="6">0166_1</strain>
    </source>
</reference>
<feature type="binding site" evidence="5">
    <location>
        <position position="182"/>
    </location>
    <ligand>
        <name>UTP</name>
        <dbReference type="ChEBI" id="CHEBI:46398"/>
    </ligand>
</feature>
<feature type="binding site" evidence="5">
    <location>
        <position position="90"/>
    </location>
    <ligand>
        <name>UTP</name>
        <dbReference type="ChEBI" id="CHEBI:46398"/>
    </ligand>
</feature>
<dbReference type="SUPFAM" id="SSF53448">
    <property type="entry name" value="Nucleotide-diphospho-sugar transferases"/>
    <property type="match status" value="1"/>
</dbReference>
<dbReference type="GO" id="GO:0006011">
    <property type="term" value="P:UDP-alpha-D-glucose metabolic process"/>
    <property type="evidence" value="ECO:0007669"/>
    <property type="project" value="InterPro"/>
</dbReference>
<keyword evidence="3" id="KW-0548">Nucleotidyltransferase</keyword>
<feature type="binding site" evidence="4">
    <location>
        <position position="183"/>
    </location>
    <ligand>
        <name>substrate</name>
    </ligand>
</feature>
<evidence type="ECO:0000313" key="6">
    <source>
        <dbReference type="EMBL" id="UGS35088.1"/>
    </source>
</evidence>
<dbReference type="PIRSF" id="PIRSF000806">
    <property type="entry name" value="UDPGP"/>
    <property type="match status" value="1"/>
</dbReference>
<evidence type="ECO:0000256" key="3">
    <source>
        <dbReference type="ARBA" id="ARBA00022695"/>
    </source>
</evidence>
<dbReference type="InterPro" id="IPR002618">
    <property type="entry name" value="UDPGP_fam"/>
</dbReference>
<dbReference type="FunFam" id="2.160.10.10:FF:000001">
    <property type="entry name" value="UTP--glucose-1-phosphate uridylyltransferase"/>
    <property type="match status" value="1"/>
</dbReference>
<evidence type="ECO:0000256" key="4">
    <source>
        <dbReference type="PIRSR" id="PIRSR000806-1"/>
    </source>
</evidence>
<dbReference type="Proteomes" id="UP001162834">
    <property type="component" value="Chromosome"/>
</dbReference>